<sequence length="355" mass="38521">MKAVRFHGKNDLRFEEIPVPQLKKGQVKIRPAWVGICGSDLHEYLGGPSLCPTTPHPITGETVPLTFGHEFSGTIEEVGEGVSDYKPGDRVCVQPIIYDSTCGSCLEGLHNCCWQNGFIGLSGWGGGLAEHIVVPTSTLYRLPDNVPLEIGALVEPLAVGWHAVELSQFKKGESVLVLGGGPIGISVILALKAKGADKIIVSEVSRRRQDFAKKFGAHYVLDPTKDDVVKRCRELCDGLGVHYVYDAAGVQAALDVGIHATRARGAVINIAIWEKTCTITPNDLTFKERRYQGVATYQIGDFQKVIDAISAGDMKPHEMITSRIKLSEVEEKGFKALIHDKDNQVKILVEVGGGS</sequence>
<dbReference type="GO" id="GO:0034079">
    <property type="term" value="P:butanediol biosynthetic process"/>
    <property type="evidence" value="ECO:0007669"/>
    <property type="project" value="TreeGrafter"/>
</dbReference>
<comment type="cofactor">
    <cofactor evidence="1 7">
        <name>Zn(2+)</name>
        <dbReference type="ChEBI" id="CHEBI:29105"/>
    </cofactor>
</comment>
<dbReference type="Pfam" id="PF08240">
    <property type="entry name" value="ADH_N"/>
    <property type="match status" value="1"/>
</dbReference>
<dbReference type="GO" id="GO:0005737">
    <property type="term" value="C:cytoplasm"/>
    <property type="evidence" value="ECO:0007669"/>
    <property type="project" value="TreeGrafter"/>
</dbReference>
<dbReference type="PANTHER" id="PTHR43161">
    <property type="entry name" value="SORBITOL DEHYDROGENASE"/>
    <property type="match status" value="1"/>
</dbReference>
<keyword evidence="5" id="KW-0560">Oxidoreductase</keyword>
<evidence type="ECO:0000313" key="10">
    <source>
        <dbReference type="Proteomes" id="UP000799779"/>
    </source>
</evidence>
<evidence type="ECO:0000256" key="1">
    <source>
        <dbReference type="ARBA" id="ARBA00001947"/>
    </source>
</evidence>
<dbReference type="SUPFAM" id="SSF51735">
    <property type="entry name" value="NAD(P)-binding Rossmann-fold domains"/>
    <property type="match status" value="1"/>
</dbReference>
<evidence type="ECO:0000256" key="2">
    <source>
        <dbReference type="ARBA" id="ARBA00008072"/>
    </source>
</evidence>
<evidence type="ECO:0000259" key="8">
    <source>
        <dbReference type="SMART" id="SM00829"/>
    </source>
</evidence>
<keyword evidence="3 7" id="KW-0479">Metal-binding</keyword>
<evidence type="ECO:0000256" key="4">
    <source>
        <dbReference type="ARBA" id="ARBA00022833"/>
    </source>
</evidence>
<dbReference type="OrthoDB" id="3941538at2759"/>
<dbReference type="GO" id="GO:0000721">
    <property type="term" value="F:(R,R)-butanediol dehydrogenase activity"/>
    <property type="evidence" value="ECO:0007669"/>
    <property type="project" value="TreeGrafter"/>
</dbReference>
<evidence type="ECO:0000313" key="9">
    <source>
        <dbReference type="EMBL" id="KAF2005146.1"/>
    </source>
</evidence>
<dbReference type="PANTHER" id="PTHR43161:SF23">
    <property type="entry name" value="(R,R)-BUTANEDIOL DEHYDROGENASE-RELATED"/>
    <property type="match status" value="1"/>
</dbReference>
<accession>A0A6A5X2A3</accession>
<evidence type="ECO:0000256" key="6">
    <source>
        <dbReference type="ARBA" id="ARBA00023027"/>
    </source>
</evidence>
<dbReference type="InterPro" id="IPR011032">
    <property type="entry name" value="GroES-like_sf"/>
</dbReference>
<evidence type="ECO:0000256" key="7">
    <source>
        <dbReference type="RuleBase" id="RU361277"/>
    </source>
</evidence>
<dbReference type="InterPro" id="IPR002328">
    <property type="entry name" value="ADH_Zn_CS"/>
</dbReference>
<protein>
    <submittedName>
        <fullName evidence="9">Sorbitol dehydrogenase</fullName>
    </submittedName>
</protein>
<dbReference type="Gene3D" id="3.40.50.720">
    <property type="entry name" value="NAD(P)-binding Rossmann-like Domain"/>
    <property type="match status" value="1"/>
</dbReference>
<dbReference type="InterPro" id="IPR036291">
    <property type="entry name" value="NAD(P)-bd_dom_sf"/>
</dbReference>
<comment type="similarity">
    <text evidence="2 7">Belongs to the zinc-containing alcohol dehydrogenase family.</text>
</comment>
<dbReference type="CDD" id="cd08233">
    <property type="entry name" value="butanediol_DH_like"/>
    <property type="match status" value="1"/>
</dbReference>
<dbReference type="AlphaFoldDB" id="A0A6A5X2A3"/>
<dbReference type="EMBL" id="ML977564">
    <property type="protein sequence ID" value="KAF2005146.1"/>
    <property type="molecule type" value="Genomic_DNA"/>
</dbReference>
<dbReference type="InterPro" id="IPR013154">
    <property type="entry name" value="ADH-like_N"/>
</dbReference>
<dbReference type="Proteomes" id="UP000799779">
    <property type="component" value="Unassembled WGS sequence"/>
</dbReference>
<dbReference type="InterPro" id="IPR013149">
    <property type="entry name" value="ADH-like_C"/>
</dbReference>
<keyword evidence="10" id="KW-1185">Reference proteome</keyword>
<name>A0A6A5X2A3_9PLEO</name>
<dbReference type="SUPFAM" id="SSF50129">
    <property type="entry name" value="GroES-like"/>
    <property type="match status" value="1"/>
</dbReference>
<dbReference type="Pfam" id="PF00107">
    <property type="entry name" value="ADH_zinc_N"/>
    <property type="match status" value="1"/>
</dbReference>
<feature type="domain" description="Enoyl reductase (ER)" evidence="8">
    <location>
        <begin position="8"/>
        <end position="349"/>
    </location>
</feature>
<dbReference type="InterPro" id="IPR020843">
    <property type="entry name" value="ER"/>
</dbReference>
<dbReference type="PROSITE" id="PS00059">
    <property type="entry name" value="ADH_ZINC"/>
    <property type="match status" value="1"/>
</dbReference>
<dbReference type="SMART" id="SM00829">
    <property type="entry name" value="PKS_ER"/>
    <property type="match status" value="1"/>
</dbReference>
<organism evidence="9 10">
    <name type="scientific">Amniculicola lignicola CBS 123094</name>
    <dbReference type="NCBI Taxonomy" id="1392246"/>
    <lineage>
        <taxon>Eukaryota</taxon>
        <taxon>Fungi</taxon>
        <taxon>Dikarya</taxon>
        <taxon>Ascomycota</taxon>
        <taxon>Pezizomycotina</taxon>
        <taxon>Dothideomycetes</taxon>
        <taxon>Pleosporomycetidae</taxon>
        <taxon>Pleosporales</taxon>
        <taxon>Amniculicolaceae</taxon>
        <taxon>Amniculicola</taxon>
    </lineage>
</organism>
<dbReference type="FunFam" id="3.40.50.720:FF:000068">
    <property type="entry name" value="Sorbitol dehydrogenase"/>
    <property type="match status" value="1"/>
</dbReference>
<gene>
    <name evidence="9" type="ORF">P154DRAFT_457719</name>
</gene>
<dbReference type="Gene3D" id="3.90.180.10">
    <property type="entry name" value="Medium-chain alcohol dehydrogenases, catalytic domain"/>
    <property type="match status" value="1"/>
</dbReference>
<keyword evidence="6" id="KW-0520">NAD</keyword>
<keyword evidence="4 7" id="KW-0862">Zinc</keyword>
<reference evidence="9" key="1">
    <citation type="journal article" date="2020" name="Stud. Mycol.">
        <title>101 Dothideomycetes genomes: a test case for predicting lifestyles and emergence of pathogens.</title>
        <authorList>
            <person name="Haridas S."/>
            <person name="Albert R."/>
            <person name="Binder M."/>
            <person name="Bloem J."/>
            <person name="Labutti K."/>
            <person name="Salamov A."/>
            <person name="Andreopoulos B."/>
            <person name="Baker S."/>
            <person name="Barry K."/>
            <person name="Bills G."/>
            <person name="Bluhm B."/>
            <person name="Cannon C."/>
            <person name="Castanera R."/>
            <person name="Culley D."/>
            <person name="Daum C."/>
            <person name="Ezra D."/>
            <person name="Gonzalez J."/>
            <person name="Henrissat B."/>
            <person name="Kuo A."/>
            <person name="Liang C."/>
            <person name="Lipzen A."/>
            <person name="Lutzoni F."/>
            <person name="Magnuson J."/>
            <person name="Mondo S."/>
            <person name="Nolan M."/>
            <person name="Ohm R."/>
            <person name="Pangilinan J."/>
            <person name="Park H.-J."/>
            <person name="Ramirez L."/>
            <person name="Alfaro M."/>
            <person name="Sun H."/>
            <person name="Tritt A."/>
            <person name="Yoshinaga Y."/>
            <person name="Zwiers L.-H."/>
            <person name="Turgeon B."/>
            <person name="Goodwin S."/>
            <person name="Spatafora J."/>
            <person name="Crous P."/>
            <person name="Grigoriev I."/>
        </authorList>
    </citation>
    <scope>NUCLEOTIDE SEQUENCE</scope>
    <source>
        <strain evidence="9">CBS 123094</strain>
    </source>
</reference>
<dbReference type="GO" id="GO:0008270">
    <property type="term" value="F:zinc ion binding"/>
    <property type="evidence" value="ECO:0007669"/>
    <property type="project" value="InterPro"/>
</dbReference>
<evidence type="ECO:0000256" key="5">
    <source>
        <dbReference type="ARBA" id="ARBA00023002"/>
    </source>
</evidence>
<evidence type="ECO:0000256" key="3">
    <source>
        <dbReference type="ARBA" id="ARBA00022723"/>
    </source>
</evidence>
<proteinExistence type="inferred from homology"/>